<accession>A0AA35VI18</accession>
<name>A0AA35VI18_LACSI</name>
<proteinExistence type="predicted"/>
<organism evidence="1 2">
    <name type="scientific">Lactuca saligna</name>
    <name type="common">Willowleaf lettuce</name>
    <dbReference type="NCBI Taxonomy" id="75948"/>
    <lineage>
        <taxon>Eukaryota</taxon>
        <taxon>Viridiplantae</taxon>
        <taxon>Streptophyta</taxon>
        <taxon>Embryophyta</taxon>
        <taxon>Tracheophyta</taxon>
        <taxon>Spermatophyta</taxon>
        <taxon>Magnoliopsida</taxon>
        <taxon>eudicotyledons</taxon>
        <taxon>Gunneridae</taxon>
        <taxon>Pentapetalae</taxon>
        <taxon>asterids</taxon>
        <taxon>campanulids</taxon>
        <taxon>Asterales</taxon>
        <taxon>Asteraceae</taxon>
        <taxon>Cichorioideae</taxon>
        <taxon>Cichorieae</taxon>
        <taxon>Lactucinae</taxon>
        <taxon>Lactuca</taxon>
    </lineage>
</organism>
<keyword evidence="2" id="KW-1185">Reference proteome</keyword>
<protein>
    <submittedName>
        <fullName evidence="1">Uncharacterized protein</fullName>
    </submittedName>
</protein>
<evidence type="ECO:0000313" key="1">
    <source>
        <dbReference type="EMBL" id="CAI9266620.1"/>
    </source>
</evidence>
<sequence>MKVVCHELAAASNDPEGSLMDELLKVADKLVSCLATKQELSVISNGIFSEGDFSSGLTEGSGGLLIMASISFLCIPQLKVFLKILDSVSANTSAFLAKTSSTLPLLRRQFLHHWELVQLKALPAALGVNATKD</sequence>
<evidence type="ECO:0000313" key="2">
    <source>
        <dbReference type="Proteomes" id="UP001177003"/>
    </source>
</evidence>
<dbReference type="AlphaFoldDB" id="A0AA35VI18"/>
<reference evidence="1" key="1">
    <citation type="submission" date="2023-04" db="EMBL/GenBank/DDBJ databases">
        <authorList>
            <person name="Vijverberg K."/>
            <person name="Xiong W."/>
            <person name="Schranz E."/>
        </authorList>
    </citation>
    <scope>NUCLEOTIDE SEQUENCE</scope>
</reference>
<dbReference type="EMBL" id="OX465077">
    <property type="protein sequence ID" value="CAI9266620.1"/>
    <property type="molecule type" value="Genomic_DNA"/>
</dbReference>
<dbReference type="Proteomes" id="UP001177003">
    <property type="component" value="Chromosome 1"/>
</dbReference>
<gene>
    <name evidence="1" type="ORF">LSALG_LOCUS7162</name>
</gene>